<dbReference type="RefSeq" id="WP_165242248.1">
    <property type="nucleotide sequence ID" value="NZ_JAAKZV010000199.1"/>
</dbReference>
<reference evidence="3 4" key="1">
    <citation type="submission" date="2020-02" db="EMBL/GenBank/DDBJ databases">
        <title>Whole-genome analyses of novel actinobacteria.</title>
        <authorList>
            <person name="Sahin N."/>
        </authorList>
    </citation>
    <scope>NUCLEOTIDE SEQUENCE [LARGE SCALE GENOMIC DNA]</scope>
    <source>
        <strain evidence="3 4">A7024</strain>
    </source>
</reference>
<accession>A0A6G4U7Z8</accession>
<evidence type="ECO:0000313" key="3">
    <source>
        <dbReference type="EMBL" id="NGN68365.1"/>
    </source>
</evidence>
<name>A0A6G4U7Z8_9ACTN</name>
<proteinExistence type="predicted"/>
<dbReference type="EMBL" id="JAAKZV010000199">
    <property type="protein sequence ID" value="NGN68365.1"/>
    <property type="molecule type" value="Genomic_DNA"/>
</dbReference>
<dbReference type="Proteomes" id="UP000481583">
    <property type="component" value="Unassembled WGS sequence"/>
</dbReference>
<keyword evidence="3" id="KW-0489">Methyltransferase</keyword>
<dbReference type="Pfam" id="PF13649">
    <property type="entry name" value="Methyltransf_25"/>
    <property type="match status" value="1"/>
</dbReference>
<organism evidence="3 4">
    <name type="scientific">Streptomyces coryli</name>
    <dbReference type="NCBI Taxonomy" id="1128680"/>
    <lineage>
        <taxon>Bacteria</taxon>
        <taxon>Bacillati</taxon>
        <taxon>Actinomycetota</taxon>
        <taxon>Actinomycetes</taxon>
        <taxon>Kitasatosporales</taxon>
        <taxon>Streptomycetaceae</taxon>
        <taxon>Streptomyces</taxon>
    </lineage>
</organism>
<sequence>MTNPTARHAGHRGTGPGAKTPDGCAVDLYARLKAGREPDVIAAAIPAGATLLELGCGAGRVTEPLAARGFRVTAVDESAEMLERVRDRAPAARTVHAPIEDLDLGERFDAVTLASFLVHTVDDRQRAALLAACRRHVRADGCVLIEREGPDWHTNRSLPHERHDEAAGCTTRVVSAEPAGDGRLRMRMEYVWPDATWAHEFFSRPLTEEAFEGHLDAAGLAVDRYLTDDGVWVRAVPV</sequence>
<evidence type="ECO:0000256" key="1">
    <source>
        <dbReference type="SAM" id="MobiDB-lite"/>
    </source>
</evidence>
<dbReference type="Gene3D" id="2.20.130.10">
    <property type="entry name" value="CAC2371-like domains"/>
    <property type="match status" value="1"/>
</dbReference>
<keyword evidence="3" id="KW-0808">Transferase</keyword>
<comment type="caution">
    <text evidence="3">The sequence shown here is derived from an EMBL/GenBank/DDBJ whole genome shotgun (WGS) entry which is preliminary data.</text>
</comment>
<dbReference type="SUPFAM" id="SSF53335">
    <property type="entry name" value="S-adenosyl-L-methionine-dependent methyltransferases"/>
    <property type="match status" value="1"/>
</dbReference>
<dbReference type="GO" id="GO:0032259">
    <property type="term" value="P:methylation"/>
    <property type="evidence" value="ECO:0007669"/>
    <property type="project" value="UniProtKB-KW"/>
</dbReference>
<gene>
    <name evidence="3" type="ORF">G5C51_31260</name>
</gene>
<dbReference type="InterPro" id="IPR041698">
    <property type="entry name" value="Methyltransf_25"/>
</dbReference>
<dbReference type="AlphaFoldDB" id="A0A6G4U7Z8"/>
<dbReference type="InterPro" id="IPR029063">
    <property type="entry name" value="SAM-dependent_MTases_sf"/>
</dbReference>
<keyword evidence="4" id="KW-1185">Reference proteome</keyword>
<dbReference type="PANTHER" id="PTHR43464:SF92">
    <property type="entry name" value="SLR1071 PROTEIN"/>
    <property type="match status" value="1"/>
</dbReference>
<feature type="region of interest" description="Disordered" evidence="1">
    <location>
        <begin position="1"/>
        <end position="20"/>
    </location>
</feature>
<dbReference type="PANTHER" id="PTHR43464">
    <property type="entry name" value="METHYLTRANSFERASE"/>
    <property type="match status" value="1"/>
</dbReference>
<dbReference type="CDD" id="cd02440">
    <property type="entry name" value="AdoMet_MTases"/>
    <property type="match status" value="1"/>
</dbReference>
<protein>
    <submittedName>
        <fullName evidence="3">Methyltransferase domain-containing protein</fullName>
    </submittedName>
</protein>
<feature type="domain" description="Methyltransferase" evidence="2">
    <location>
        <begin position="52"/>
        <end position="141"/>
    </location>
</feature>
<dbReference type="GO" id="GO:0008168">
    <property type="term" value="F:methyltransferase activity"/>
    <property type="evidence" value="ECO:0007669"/>
    <property type="project" value="UniProtKB-KW"/>
</dbReference>
<evidence type="ECO:0000313" key="4">
    <source>
        <dbReference type="Proteomes" id="UP000481583"/>
    </source>
</evidence>
<evidence type="ECO:0000259" key="2">
    <source>
        <dbReference type="Pfam" id="PF13649"/>
    </source>
</evidence>
<dbReference type="Gene3D" id="3.40.50.150">
    <property type="entry name" value="Vaccinia Virus protein VP39"/>
    <property type="match status" value="1"/>
</dbReference>